<feature type="region of interest" description="Disordered" evidence="7">
    <location>
        <begin position="1"/>
        <end position="23"/>
    </location>
</feature>
<reference evidence="8" key="2">
    <citation type="submission" date="2025-09" db="UniProtKB">
        <authorList>
            <consortium name="Ensembl"/>
        </authorList>
    </citation>
    <scope>IDENTIFICATION</scope>
</reference>
<evidence type="ECO:0000256" key="7">
    <source>
        <dbReference type="SAM" id="MobiDB-lite"/>
    </source>
</evidence>
<dbReference type="InterPro" id="IPR008610">
    <property type="entry name" value="Ebp2"/>
</dbReference>
<dbReference type="GO" id="GO:0042273">
    <property type="term" value="P:ribosomal large subunit biogenesis"/>
    <property type="evidence" value="ECO:0007669"/>
    <property type="project" value="TreeGrafter"/>
</dbReference>
<dbReference type="Proteomes" id="UP000261620">
    <property type="component" value="Unplaced"/>
</dbReference>
<dbReference type="Pfam" id="PF05890">
    <property type="entry name" value="Ebp2"/>
    <property type="match status" value="1"/>
</dbReference>
<feature type="compositionally biased region" description="Basic residues" evidence="7">
    <location>
        <begin position="232"/>
        <end position="245"/>
    </location>
</feature>
<accession>A0A3Q3VTX9</accession>
<dbReference type="AlphaFoldDB" id="A0A3Q3VTX9"/>
<dbReference type="Ensembl" id="ENSMMOT00000002169.1">
    <property type="protein sequence ID" value="ENSMMOP00000002132.1"/>
    <property type="gene ID" value="ENSMMOG00000001755.1"/>
</dbReference>
<evidence type="ECO:0000256" key="5">
    <source>
        <dbReference type="ARBA" id="ARBA00023054"/>
    </source>
</evidence>
<comment type="subcellular location">
    <subcellularLocation>
        <location evidence="2">Nucleus</location>
        <location evidence="2">Nucleolus</location>
    </subcellularLocation>
</comment>
<evidence type="ECO:0000256" key="2">
    <source>
        <dbReference type="ARBA" id="ARBA00004604"/>
    </source>
</evidence>
<dbReference type="STRING" id="94237.ENSMMOP00000002132"/>
<dbReference type="GO" id="GO:0034399">
    <property type="term" value="C:nuclear periphery"/>
    <property type="evidence" value="ECO:0007669"/>
    <property type="project" value="TreeGrafter"/>
</dbReference>
<dbReference type="PANTHER" id="PTHR13028">
    <property type="entry name" value="RRNA PROCESSING PROTEIN EBNA1-BINDING PROTEIN-RELATED"/>
    <property type="match status" value="1"/>
</dbReference>
<evidence type="ECO:0000313" key="8">
    <source>
        <dbReference type="Ensembl" id="ENSMMOP00000002132.1"/>
    </source>
</evidence>
<keyword evidence="6" id="KW-0539">Nucleus</keyword>
<proteinExistence type="inferred from homology"/>
<feature type="region of interest" description="Disordered" evidence="7">
    <location>
        <begin position="214"/>
        <end position="309"/>
    </location>
</feature>
<evidence type="ECO:0000313" key="9">
    <source>
        <dbReference type="Proteomes" id="UP000261620"/>
    </source>
</evidence>
<protein>
    <submittedName>
        <fullName evidence="8">Uncharacterized protein</fullName>
    </submittedName>
</protein>
<dbReference type="GO" id="GO:0005730">
    <property type="term" value="C:nucleolus"/>
    <property type="evidence" value="ECO:0007669"/>
    <property type="project" value="UniProtKB-SubCell"/>
</dbReference>
<keyword evidence="5" id="KW-0175">Coiled coil</keyword>
<dbReference type="OMA" id="RETMFHR"/>
<evidence type="ECO:0000256" key="3">
    <source>
        <dbReference type="ARBA" id="ARBA00007336"/>
    </source>
</evidence>
<evidence type="ECO:0000256" key="6">
    <source>
        <dbReference type="ARBA" id="ARBA00023242"/>
    </source>
</evidence>
<comment type="similarity">
    <text evidence="3">Belongs to the EBP2 family.</text>
</comment>
<reference evidence="8" key="1">
    <citation type="submission" date="2025-08" db="UniProtKB">
        <authorList>
            <consortium name="Ensembl"/>
        </authorList>
    </citation>
    <scope>IDENTIFICATION</scope>
</reference>
<name>A0A3Q3VTX9_MOLML</name>
<evidence type="ECO:0000256" key="4">
    <source>
        <dbReference type="ARBA" id="ARBA00022517"/>
    </source>
</evidence>
<sequence length="309" mass="34755">MPSVEEEALLGEESEEENSELSDNELQEAFAKGLLKSGMNVLVDKPKKCVNNVGGMKQCLADFRKDLSWVERLDMTNLPAEDVLSKVEGKVPNESNGDVSVDDDFQREMFFYRQAQATVLEALPLLNKHSIATKRPDDYFAEMAKSDQHMQKIRKKLISKQMVMEKSEKAKKLREQRKFGKKVQIEVIQKRQKEKKAMMSAVKKYQKGMTDKLDFLGGDKGGKGSSQGPKKALNKKGPNAKRKYKDQRFGFGGKKSGKKWNTKESYNDVSSFRAKVAHAKGGKGGKKGKGGKQNKRPGKSVRKKMKARS</sequence>
<feature type="compositionally biased region" description="Basic residues" evidence="7">
    <location>
        <begin position="275"/>
        <end position="309"/>
    </location>
</feature>
<dbReference type="GO" id="GO:0030687">
    <property type="term" value="C:preribosome, large subunit precursor"/>
    <property type="evidence" value="ECO:0007669"/>
    <property type="project" value="TreeGrafter"/>
</dbReference>
<keyword evidence="4" id="KW-0690">Ribosome biogenesis</keyword>
<comment type="function">
    <text evidence="1">Required for the processing of the 27S pre-rRNA.</text>
</comment>
<organism evidence="8 9">
    <name type="scientific">Mola mola</name>
    <name type="common">Ocean sunfish</name>
    <name type="synonym">Tetraodon mola</name>
    <dbReference type="NCBI Taxonomy" id="94237"/>
    <lineage>
        <taxon>Eukaryota</taxon>
        <taxon>Metazoa</taxon>
        <taxon>Chordata</taxon>
        <taxon>Craniata</taxon>
        <taxon>Vertebrata</taxon>
        <taxon>Euteleostomi</taxon>
        <taxon>Actinopterygii</taxon>
        <taxon>Neopterygii</taxon>
        <taxon>Teleostei</taxon>
        <taxon>Neoteleostei</taxon>
        <taxon>Acanthomorphata</taxon>
        <taxon>Eupercaria</taxon>
        <taxon>Tetraodontiformes</taxon>
        <taxon>Molidae</taxon>
        <taxon>Mola</taxon>
    </lineage>
</organism>
<evidence type="ECO:0000256" key="1">
    <source>
        <dbReference type="ARBA" id="ARBA00003387"/>
    </source>
</evidence>
<dbReference type="PANTHER" id="PTHR13028:SF0">
    <property type="entry name" value="RRNA-PROCESSING PROTEIN EBP2-RELATED"/>
    <property type="match status" value="1"/>
</dbReference>
<dbReference type="GO" id="GO:0006364">
    <property type="term" value="P:rRNA processing"/>
    <property type="evidence" value="ECO:0007669"/>
    <property type="project" value="TreeGrafter"/>
</dbReference>
<keyword evidence="9" id="KW-1185">Reference proteome</keyword>